<dbReference type="EMBL" id="JACOQK010000001">
    <property type="protein sequence ID" value="MBC5787110.1"/>
    <property type="molecule type" value="Genomic_DNA"/>
</dbReference>
<gene>
    <name evidence="2" type="ORF">H8Z77_03605</name>
</gene>
<dbReference type="NCBIfam" id="NF033484">
    <property type="entry name" value="Stp1_PP2C_phos"/>
    <property type="match status" value="1"/>
</dbReference>
<comment type="caution">
    <text evidence="2">The sequence shown here is derived from an EMBL/GenBank/DDBJ whole genome shotgun (WGS) entry which is preliminary data.</text>
</comment>
<name>A0ABR7IPN8_9CLOT</name>
<dbReference type="SMART" id="SM00331">
    <property type="entry name" value="PP2C_SIG"/>
    <property type="match status" value="1"/>
</dbReference>
<dbReference type="SUPFAM" id="SSF81606">
    <property type="entry name" value="PP2C-like"/>
    <property type="match status" value="1"/>
</dbReference>
<dbReference type="Pfam" id="PF13672">
    <property type="entry name" value="PP2C_2"/>
    <property type="match status" value="1"/>
</dbReference>
<dbReference type="PROSITE" id="PS51746">
    <property type="entry name" value="PPM_2"/>
    <property type="match status" value="1"/>
</dbReference>
<dbReference type="InterPro" id="IPR001932">
    <property type="entry name" value="PPM-type_phosphatase-like_dom"/>
</dbReference>
<evidence type="ECO:0000313" key="2">
    <source>
        <dbReference type="EMBL" id="MBC5787110.1"/>
    </source>
</evidence>
<evidence type="ECO:0000313" key="3">
    <source>
        <dbReference type="Proteomes" id="UP000649151"/>
    </source>
</evidence>
<dbReference type="RefSeq" id="WP_069988796.1">
    <property type="nucleotide sequence ID" value="NZ_JACOQK010000001.1"/>
</dbReference>
<dbReference type="PANTHER" id="PTHR47992">
    <property type="entry name" value="PROTEIN PHOSPHATASE"/>
    <property type="match status" value="1"/>
</dbReference>
<keyword evidence="3" id="KW-1185">Reference proteome</keyword>
<evidence type="ECO:0000259" key="1">
    <source>
        <dbReference type="PROSITE" id="PS51746"/>
    </source>
</evidence>
<dbReference type="CDD" id="cd00143">
    <property type="entry name" value="PP2Cc"/>
    <property type="match status" value="1"/>
</dbReference>
<dbReference type="InterPro" id="IPR036457">
    <property type="entry name" value="PPM-type-like_dom_sf"/>
</dbReference>
<dbReference type="Proteomes" id="UP000649151">
    <property type="component" value="Unassembled WGS sequence"/>
</dbReference>
<proteinExistence type="predicted"/>
<reference evidence="2 3" key="1">
    <citation type="submission" date="2020-08" db="EMBL/GenBank/DDBJ databases">
        <title>Genome public.</title>
        <authorList>
            <person name="Liu C."/>
            <person name="Sun Q."/>
        </authorList>
    </citation>
    <scope>NUCLEOTIDE SEQUENCE [LARGE SCALE GENOMIC DNA]</scope>
    <source>
        <strain evidence="2 3">NSJ-27</strain>
    </source>
</reference>
<accession>A0ABR7IPN8</accession>
<dbReference type="InterPro" id="IPR015655">
    <property type="entry name" value="PP2C"/>
</dbReference>
<organism evidence="2 3">
    <name type="scientific">Clostridium facile</name>
    <dbReference type="NCBI Taxonomy" id="2763035"/>
    <lineage>
        <taxon>Bacteria</taxon>
        <taxon>Bacillati</taxon>
        <taxon>Bacillota</taxon>
        <taxon>Clostridia</taxon>
        <taxon>Eubacteriales</taxon>
        <taxon>Clostridiaceae</taxon>
        <taxon>Clostridium</taxon>
    </lineage>
</organism>
<dbReference type="Gene3D" id="3.60.40.10">
    <property type="entry name" value="PPM-type phosphatase domain"/>
    <property type="match status" value="1"/>
</dbReference>
<sequence length="242" mass="26483">MQIFGKTDVGLVRETNQDTFMSGDLTPSVGFALVCDGMGGENGGNVASQLARDIISTQVMQNLREYMDPRSVYHLILAALNAANSVVYEKAQQQPALAGMGTTAVLAVVMNDILYIGHVGDSRAYLLRKGKLTQLTKDHSFIQYLLEHGQITEEQAKSHPQKNQITRAIGVEATVEIDYNEFPCKYGDKILLCTDGLTNCCSEAEILLILEQNNARQSVKRLLQAAKKHGGHDNITAVVLEC</sequence>
<protein>
    <submittedName>
        <fullName evidence="2">Stp1/IreP family PP2C-type Ser/Thr phosphatase</fullName>
    </submittedName>
</protein>
<dbReference type="SMART" id="SM00332">
    <property type="entry name" value="PP2Cc"/>
    <property type="match status" value="1"/>
</dbReference>
<feature type="domain" description="PPM-type phosphatase" evidence="1">
    <location>
        <begin position="1"/>
        <end position="242"/>
    </location>
</feature>